<sequence>MAGLPLDTAREAVMKEDLTRFWSTMSRKYEWDRPHYKAFSPSQTLTSDKTWEQLNAQDKPVASTSFLKDESGDGSIVWTEFEDYNPESDLVSNFSYLLGVIINLGVYIITEIGVIKRLLFYTESSLKVATNYVFVFMSMRE</sequence>
<keyword evidence="1" id="KW-0812">Transmembrane</keyword>
<reference evidence="2 3" key="1">
    <citation type="submission" date="2023-11" db="EMBL/GenBank/DDBJ databases">
        <title>Halocaridina rubra genome assembly.</title>
        <authorList>
            <person name="Smith C."/>
        </authorList>
    </citation>
    <scope>NUCLEOTIDE SEQUENCE [LARGE SCALE GENOMIC DNA]</scope>
    <source>
        <strain evidence="2">EP-1</strain>
        <tissue evidence="2">Whole</tissue>
    </source>
</reference>
<name>A0AAN8XHG3_HALRR</name>
<proteinExistence type="predicted"/>
<keyword evidence="3" id="KW-1185">Reference proteome</keyword>
<comment type="caution">
    <text evidence="2">The sequence shown here is derived from an EMBL/GenBank/DDBJ whole genome shotgun (WGS) entry which is preliminary data.</text>
</comment>
<evidence type="ECO:0000256" key="1">
    <source>
        <dbReference type="SAM" id="Phobius"/>
    </source>
</evidence>
<dbReference type="Proteomes" id="UP001381693">
    <property type="component" value="Unassembled WGS sequence"/>
</dbReference>
<keyword evidence="1" id="KW-1133">Transmembrane helix</keyword>
<feature type="transmembrane region" description="Helical" evidence="1">
    <location>
        <begin position="94"/>
        <end position="115"/>
    </location>
</feature>
<evidence type="ECO:0000313" key="3">
    <source>
        <dbReference type="Proteomes" id="UP001381693"/>
    </source>
</evidence>
<gene>
    <name evidence="2" type="ORF">SK128_002550</name>
</gene>
<evidence type="ECO:0000313" key="2">
    <source>
        <dbReference type="EMBL" id="KAK7083477.1"/>
    </source>
</evidence>
<organism evidence="2 3">
    <name type="scientific">Halocaridina rubra</name>
    <name type="common">Hawaiian red shrimp</name>
    <dbReference type="NCBI Taxonomy" id="373956"/>
    <lineage>
        <taxon>Eukaryota</taxon>
        <taxon>Metazoa</taxon>
        <taxon>Ecdysozoa</taxon>
        <taxon>Arthropoda</taxon>
        <taxon>Crustacea</taxon>
        <taxon>Multicrustacea</taxon>
        <taxon>Malacostraca</taxon>
        <taxon>Eumalacostraca</taxon>
        <taxon>Eucarida</taxon>
        <taxon>Decapoda</taxon>
        <taxon>Pleocyemata</taxon>
        <taxon>Caridea</taxon>
        <taxon>Atyoidea</taxon>
        <taxon>Atyidae</taxon>
        <taxon>Halocaridina</taxon>
    </lineage>
</organism>
<dbReference type="AlphaFoldDB" id="A0AAN8XHG3"/>
<accession>A0AAN8XHG3</accession>
<protein>
    <submittedName>
        <fullName evidence="2">Uncharacterized protein</fullName>
    </submittedName>
</protein>
<dbReference type="EMBL" id="JAXCGZ010002961">
    <property type="protein sequence ID" value="KAK7083477.1"/>
    <property type="molecule type" value="Genomic_DNA"/>
</dbReference>
<keyword evidence="1" id="KW-0472">Membrane</keyword>